<dbReference type="PANTHER" id="PTHR42933">
    <property type="entry name" value="SLR6095 PROTEIN"/>
    <property type="match status" value="1"/>
</dbReference>
<evidence type="ECO:0000256" key="6">
    <source>
        <dbReference type="ARBA" id="ARBA00047942"/>
    </source>
</evidence>
<evidence type="ECO:0000256" key="4">
    <source>
        <dbReference type="ARBA" id="ARBA00022691"/>
    </source>
</evidence>
<feature type="domain" description="DNA methylase adenine-specific" evidence="7">
    <location>
        <begin position="3"/>
        <end position="86"/>
    </location>
</feature>
<accession>A0A7Z7QMN0</accession>
<dbReference type="InterPro" id="IPR003356">
    <property type="entry name" value="DNA_methylase_A-5"/>
</dbReference>
<evidence type="ECO:0000313" key="10">
    <source>
        <dbReference type="Proteomes" id="UP000264146"/>
    </source>
</evidence>
<evidence type="ECO:0000256" key="2">
    <source>
        <dbReference type="ARBA" id="ARBA00022603"/>
    </source>
</evidence>
<gene>
    <name evidence="9" type="primary">hsdM_2</name>
    <name evidence="9" type="ORF">NCTC12218_00127</name>
</gene>
<dbReference type="EMBL" id="UHEF01000001">
    <property type="protein sequence ID" value="SUM86017.1"/>
    <property type="molecule type" value="Genomic_DNA"/>
</dbReference>
<organism evidence="9">
    <name type="scientific">Staphylococcus schleiferi</name>
    <dbReference type="NCBI Taxonomy" id="1295"/>
    <lineage>
        <taxon>Bacteria</taxon>
        <taxon>Bacillati</taxon>
        <taxon>Bacillota</taxon>
        <taxon>Bacilli</taxon>
        <taxon>Bacillales</taxon>
        <taxon>Staphylococcaceae</taxon>
        <taxon>Staphylococcus</taxon>
    </lineage>
</organism>
<dbReference type="PANTHER" id="PTHR42933:SF1">
    <property type="entry name" value="SITE-SPECIFIC DNA-METHYLTRANSFERASE (ADENINE-SPECIFIC)"/>
    <property type="match status" value="1"/>
</dbReference>
<evidence type="ECO:0000259" key="7">
    <source>
        <dbReference type="Pfam" id="PF02384"/>
    </source>
</evidence>
<dbReference type="AlphaFoldDB" id="A0A7Z7QMN0"/>
<evidence type="ECO:0000256" key="3">
    <source>
        <dbReference type="ARBA" id="ARBA00022679"/>
    </source>
</evidence>
<dbReference type="InterPro" id="IPR029063">
    <property type="entry name" value="SAM-dependent_MTases_sf"/>
</dbReference>
<reference evidence="8 10" key="2">
    <citation type="submission" date="2020-11" db="EMBL/GenBank/DDBJ databases">
        <authorList>
            <consortium name="Pathogen Informatics"/>
        </authorList>
    </citation>
    <scope>NUCLEOTIDE SEQUENCE [LARGE SCALE GENOMIC DNA]</scope>
    <source>
        <strain evidence="8 10">NCTC12218</strain>
    </source>
</reference>
<dbReference type="Pfam" id="PF02384">
    <property type="entry name" value="N6_Mtase"/>
    <property type="match status" value="1"/>
</dbReference>
<dbReference type="InterPro" id="IPR051537">
    <property type="entry name" value="DNA_Adenine_Mtase"/>
</dbReference>
<dbReference type="GO" id="GO:0009007">
    <property type="term" value="F:site-specific DNA-methyltransferase (adenine-specific) activity"/>
    <property type="evidence" value="ECO:0007669"/>
    <property type="project" value="UniProtKB-EC"/>
</dbReference>
<reference evidence="9" key="1">
    <citation type="submission" date="2018-06" db="EMBL/GenBank/DDBJ databases">
        <authorList>
            <consortium name="Pathogen Informatics"/>
            <person name="Doyle S."/>
        </authorList>
    </citation>
    <scope>NUCLEOTIDE SEQUENCE [LARGE SCALE GENOMIC DNA]</scope>
    <source>
        <strain evidence="9">NCTC12218</strain>
    </source>
</reference>
<sequence length="88" mass="10160">MQQQQGKKAGEFYTPQQVSKILAKIVTANKQDLKNVYDPTCGSGSLLLRVGREANVRHYYGQEYNSTTFNLARMNMLLHDVNYNHFLY</sequence>
<name>A0A7Z7QMN0_STASC</name>
<dbReference type="SUPFAM" id="SSF53335">
    <property type="entry name" value="S-adenosyl-L-methionine-dependent methyltransferases"/>
    <property type="match status" value="1"/>
</dbReference>
<keyword evidence="5" id="KW-0680">Restriction system</keyword>
<dbReference type="GO" id="GO:0008170">
    <property type="term" value="F:N-methyltransferase activity"/>
    <property type="evidence" value="ECO:0007669"/>
    <property type="project" value="InterPro"/>
</dbReference>
<protein>
    <recommendedName>
        <fullName evidence="1">site-specific DNA-methyltransferase (adenine-specific)</fullName>
        <ecNumber evidence="1">2.1.1.72</ecNumber>
    </recommendedName>
</protein>
<keyword evidence="4" id="KW-0949">S-adenosyl-L-methionine</keyword>
<dbReference type="GO" id="GO:0032259">
    <property type="term" value="P:methylation"/>
    <property type="evidence" value="ECO:0007669"/>
    <property type="project" value="UniProtKB-KW"/>
</dbReference>
<dbReference type="GO" id="GO:0003677">
    <property type="term" value="F:DNA binding"/>
    <property type="evidence" value="ECO:0007669"/>
    <property type="project" value="InterPro"/>
</dbReference>
<evidence type="ECO:0000313" key="8">
    <source>
        <dbReference type="EMBL" id="CAD7358546.1"/>
    </source>
</evidence>
<keyword evidence="3 9" id="KW-0808">Transferase</keyword>
<evidence type="ECO:0000256" key="1">
    <source>
        <dbReference type="ARBA" id="ARBA00011900"/>
    </source>
</evidence>
<dbReference type="GO" id="GO:0009307">
    <property type="term" value="P:DNA restriction-modification system"/>
    <property type="evidence" value="ECO:0007669"/>
    <property type="project" value="UniProtKB-KW"/>
</dbReference>
<evidence type="ECO:0000313" key="9">
    <source>
        <dbReference type="EMBL" id="SUM86017.1"/>
    </source>
</evidence>
<proteinExistence type="predicted"/>
<comment type="catalytic activity">
    <reaction evidence="6">
        <text>a 2'-deoxyadenosine in DNA + S-adenosyl-L-methionine = an N(6)-methyl-2'-deoxyadenosine in DNA + S-adenosyl-L-homocysteine + H(+)</text>
        <dbReference type="Rhea" id="RHEA:15197"/>
        <dbReference type="Rhea" id="RHEA-COMP:12418"/>
        <dbReference type="Rhea" id="RHEA-COMP:12419"/>
        <dbReference type="ChEBI" id="CHEBI:15378"/>
        <dbReference type="ChEBI" id="CHEBI:57856"/>
        <dbReference type="ChEBI" id="CHEBI:59789"/>
        <dbReference type="ChEBI" id="CHEBI:90615"/>
        <dbReference type="ChEBI" id="CHEBI:90616"/>
        <dbReference type="EC" id="2.1.1.72"/>
    </reaction>
</comment>
<evidence type="ECO:0000256" key="5">
    <source>
        <dbReference type="ARBA" id="ARBA00022747"/>
    </source>
</evidence>
<dbReference type="Gene3D" id="3.40.50.150">
    <property type="entry name" value="Vaccinia Virus protein VP39"/>
    <property type="match status" value="1"/>
</dbReference>
<dbReference type="EMBL" id="LR962863">
    <property type="protein sequence ID" value="CAD7358546.1"/>
    <property type="molecule type" value="Genomic_DNA"/>
</dbReference>
<dbReference type="PRINTS" id="PR00507">
    <property type="entry name" value="N12N6MTFRASE"/>
</dbReference>
<dbReference type="EC" id="2.1.1.72" evidence="1"/>
<keyword evidence="2 9" id="KW-0489">Methyltransferase</keyword>
<dbReference type="Proteomes" id="UP000264146">
    <property type="component" value="Chromosome"/>
</dbReference>